<dbReference type="AlphaFoldDB" id="A0A226XBX2"/>
<comment type="caution">
    <text evidence="2">The sequence shown here is derived from an EMBL/GenBank/DDBJ whole genome shotgun (WGS) entry which is preliminary data.</text>
</comment>
<keyword evidence="1" id="KW-0472">Membrane</keyword>
<evidence type="ECO:0000256" key="1">
    <source>
        <dbReference type="SAM" id="Phobius"/>
    </source>
</evidence>
<gene>
    <name evidence="2" type="ORF">BSU04_00015</name>
</gene>
<dbReference type="Proteomes" id="UP000214720">
    <property type="component" value="Unassembled WGS sequence"/>
</dbReference>
<keyword evidence="1" id="KW-1133">Transmembrane helix</keyword>
<evidence type="ECO:0000313" key="2">
    <source>
        <dbReference type="EMBL" id="OXC80783.1"/>
    </source>
</evidence>
<feature type="transmembrane region" description="Helical" evidence="1">
    <location>
        <begin position="6"/>
        <end position="30"/>
    </location>
</feature>
<proteinExistence type="predicted"/>
<organism evidence="2 3">
    <name type="scientific">Caballeronia sordidicola</name>
    <name type="common">Burkholderia sordidicola</name>
    <dbReference type="NCBI Taxonomy" id="196367"/>
    <lineage>
        <taxon>Bacteria</taxon>
        <taxon>Pseudomonadati</taxon>
        <taxon>Pseudomonadota</taxon>
        <taxon>Betaproteobacteria</taxon>
        <taxon>Burkholderiales</taxon>
        <taxon>Burkholderiaceae</taxon>
        <taxon>Caballeronia</taxon>
    </lineage>
</organism>
<keyword evidence="1" id="KW-0812">Transmembrane</keyword>
<dbReference type="EMBL" id="MTHB01000002">
    <property type="protein sequence ID" value="OXC80783.1"/>
    <property type="molecule type" value="Genomic_DNA"/>
</dbReference>
<sequence length="50" mass="5666">MTYGTASFFIIAAANLVALPGFPELSCFLFQLLRLILQVISDVRQFLYPR</sequence>
<accession>A0A226XBX2</accession>
<reference evidence="3" key="1">
    <citation type="submission" date="2017-01" db="EMBL/GenBank/DDBJ databases">
        <title>Genome Analysis of Deinococcus marmoris KOPRI26562.</title>
        <authorList>
            <person name="Kim J.H."/>
            <person name="Oh H.-M."/>
        </authorList>
    </citation>
    <scope>NUCLEOTIDE SEQUENCE [LARGE SCALE GENOMIC DNA]</scope>
    <source>
        <strain evidence="3">PAMC 26633</strain>
    </source>
</reference>
<name>A0A226XBX2_CABSO</name>
<evidence type="ECO:0000313" key="3">
    <source>
        <dbReference type="Proteomes" id="UP000214720"/>
    </source>
</evidence>
<protein>
    <submittedName>
        <fullName evidence="2">Uncharacterized protein</fullName>
    </submittedName>
</protein>